<proteinExistence type="predicted"/>
<gene>
    <name evidence="1" type="ORF">SAMN05421853_103149</name>
</gene>
<evidence type="ECO:0000313" key="2">
    <source>
        <dbReference type="Proteomes" id="UP000243106"/>
    </source>
</evidence>
<dbReference type="Proteomes" id="UP000243106">
    <property type="component" value="Unassembled WGS sequence"/>
</dbReference>
<dbReference type="AlphaFoldDB" id="A0A1I5X5I6"/>
<protein>
    <submittedName>
        <fullName evidence="1">Uncharacterized protein</fullName>
    </submittedName>
</protein>
<reference evidence="2" key="1">
    <citation type="submission" date="2016-10" db="EMBL/GenBank/DDBJ databases">
        <authorList>
            <person name="Varghese N."/>
            <person name="Submissions S."/>
        </authorList>
    </citation>
    <scope>NUCLEOTIDE SEQUENCE [LARGE SCALE GENOMIC DNA]</scope>
    <source>
        <strain evidence="2">JCM 10271</strain>
    </source>
</reference>
<keyword evidence="2" id="KW-1185">Reference proteome</keyword>
<dbReference type="RefSeq" id="WP_093009867.1">
    <property type="nucleotide sequence ID" value="NZ_FOXV01000003.1"/>
</dbReference>
<evidence type="ECO:0000313" key="1">
    <source>
        <dbReference type="EMBL" id="SFQ27151.1"/>
    </source>
</evidence>
<dbReference type="STRING" id="93684.SAMN05421853_103149"/>
<dbReference type="EMBL" id="FOXV01000003">
    <property type="protein sequence ID" value="SFQ27151.1"/>
    <property type="molecule type" value="Genomic_DNA"/>
</dbReference>
<organism evidence="1 2">
    <name type="scientific">Roseivivax halotolerans</name>
    <dbReference type="NCBI Taxonomy" id="93684"/>
    <lineage>
        <taxon>Bacteria</taxon>
        <taxon>Pseudomonadati</taxon>
        <taxon>Pseudomonadota</taxon>
        <taxon>Alphaproteobacteria</taxon>
        <taxon>Rhodobacterales</taxon>
        <taxon>Roseobacteraceae</taxon>
        <taxon>Roseivivax</taxon>
    </lineage>
</organism>
<sequence>MKALNMQGVVMWADSSKGTAVIWCDDQGELAYVEPCQDEETRSLLVVGAAVSFDLDSASDVRRARNLRGSEGGSRSALASILAHRLAGDAKARDPATDTLTCVA</sequence>
<name>A0A1I5X5I6_9RHOB</name>
<accession>A0A1I5X5I6</accession>